<dbReference type="GO" id="GO:0005829">
    <property type="term" value="C:cytosol"/>
    <property type="evidence" value="ECO:0007669"/>
    <property type="project" value="TreeGrafter"/>
</dbReference>
<dbReference type="GO" id="GO:0016812">
    <property type="term" value="F:hydrolase activity, acting on carbon-nitrogen (but not peptide) bonds, in cyclic amides"/>
    <property type="evidence" value="ECO:0007669"/>
    <property type="project" value="TreeGrafter"/>
</dbReference>
<dbReference type="Proteomes" id="UP000445000">
    <property type="component" value="Unassembled WGS sequence"/>
</dbReference>
<evidence type="ECO:0000313" key="3">
    <source>
        <dbReference type="EMBL" id="GFE82601.1"/>
    </source>
</evidence>
<proteinExistence type="predicted"/>
<evidence type="ECO:0000256" key="1">
    <source>
        <dbReference type="SAM" id="SignalP"/>
    </source>
</evidence>
<dbReference type="SUPFAM" id="SSF51338">
    <property type="entry name" value="Composite domain of metallo-dependent hydrolases"/>
    <property type="match status" value="1"/>
</dbReference>
<keyword evidence="4" id="KW-1185">Reference proteome</keyword>
<feature type="chain" id="PRO_5032482819" evidence="1">
    <location>
        <begin position="24"/>
        <end position="531"/>
    </location>
</feature>
<dbReference type="Gene3D" id="3.30.1490.130">
    <property type="entry name" value="D-aminoacylase. Domain 3"/>
    <property type="match status" value="1"/>
</dbReference>
<dbReference type="InterPro" id="IPR023100">
    <property type="entry name" value="D-aminoacylase_insert_dom_sf"/>
</dbReference>
<comment type="caution">
    <text evidence="3">The sequence shown here is derived from an EMBL/GenBank/DDBJ whole genome shotgun (WGS) entry which is preliminary data.</text>
</comment>
<dbReference type="Pfam" id="PF07969">
    <property type="entry name" value="Amidohydro_3"/>
    <property type="match status" value="1"/>
</dbReference>
<dbReference type="GO" id="GO:0016811">
    <property type="term" value="F:hydrolase activity, acting on carbon-nitrogen (but not peptide) bonds, in linear amides"/>
    <property type="evidence" value="ECO:0007669"/>
    <property type="project" value="InterPro"/>
</dbReference>
<evidence type="ECO:0000313" key="4">
    <source>
        <dbReference type="Proteomes" id="UP000445000"/>
    </source>
</evidence>
<accession>A0A829YIE4</accession>
<dbReference type="AlphaFoldDB" id="A0A829YIE4"/>
<name>A0A829YIE4_9GAMM</name>
<dbReference type="InterPro" id="IPR032466">
    <property type="entry name" value="Metal_Hydrolase"/>
</dbReference>
<dbReference type="InterPro" id="IPR011059">
    <property type="entry name" value="Metal-dep_hydrolase_composite"/>
</dbReference>
<dbReference type="Gene3D" id="2.30.40.10">
    <property type="entry name" value="Urease, subunit C, domain 1"/>
    <property type="match status" value="1"/>
</dbReference>
<reference evidence="4" key="1">
    <citation type="submission" date="2020-01" db="EMBL/GenBank/DDBJ databases">
        <title>'Steroidobacter agaridevorans' sp. nov., agar-degrading bacteria isolated from rhizosphere soils.</title>
        <authorList>
            <person name="Ikenaga M."/>
            <person name="Kataoka M."/>
            <person name="Murouchi A."/>
            <person name="Katsuragi S."/>
            <person name="Sakai M."/>
        </authorList>
    </citation>
    <scope>NUCLEOTIDE SEQUENCE [LARGE SCALE GENOMIC DNA]</scope>
    <source>
        <strain evidence="4">YU21-B</strain>
    </source>
</reference>
<evidence type="ECO:0000259" key="2">
    <source>
        <dbReference type="Pfam" id="PF07969"/>
    </source>
</evidence>
<dbReference type="InterPro" id="IPR013108">
    <property type="entry name" value="Amidohydro_3"/>
</dbReference>
<dbReference type="SUPFAM" id="SSF51556">
    <property type="entry name" value="Metallo-dependent hydrolases"/>
    <property type="match status" value="1"/>
</dbReference>
<dbReference type="PANTHER" id="PTHR11647">
    <property type="entry name" value="HYDRANTOINASE/DIHYDROPYRIMIDINASE FAMILY MEMBER"/>
    <property type="match status" value="1"/>
</dbReference>
<dbReference type="Gene3D" id="3.20.20.140">
    <property type="entry name" value="Metal-dependent hydrolases"/>
    <property type="match status" value="1"/>
</dbReference>
<organism evidence="3 4">
    <name type="scientific">Steroidobacter agaridevorans</name>
    <dbReference type="NCBI Taxonomy" id="2695856"/>
    <lineage>
        <taxon>Bacteria</taxon>
        <taxon>Pseudomonadati</taxon>
        <taxon>Pseudomonadota</taxon>
        <taxon>Gammaproteobacteria</taxon>
        <taxon>Steroidobacterales</taxon>
        <taxon>Steroidobacteraceae</taxon>
        <taxon>Steroidobacter</taxon>
    </lineage>
</organism>
<gene>
    <name evidence="3" type="ORF">GCM10011487_46010</name>
</gene>
<dbReference type="PANTHER" id="PTHR11647:SF1">
    <property type="entry name" value="COLLAPSIN RESPONSE MEDIATOR PROTEIN"/>
    <property type="match status" value="1"/>
</dbReference>
<dbReference type="InterPro" id="IPR050378">
    <property type="entry name" value="Metallo-dep_Hydrolases_sf"/>
</dbReference>
<dbReference type="EMBL" id="BLJN01000004">
    <property type="protein sequence ID" value="GFE82601.1"/>
    <property type="molecule type" value="Genomic_DNA"/>
</dbReference>
<sequence length="531" mass="57349">MQSMTFRFALAIGCLLLGTGARASDEAPVYDLLIRGARVLDGTGTPWYYADVAVTGDRIVAVGKLPANAASKRTFEANGQYLAPGFIDPHSHAWPAIGEEALASAEPLLTQGITTVVLNPDGTGPVDLATQQLRIEQARPGVNVALLVPHNSIRIQVLGYQNRAPAAEELVRMQSLVREGMEAGALGLSAGPFYPPGNFSKTDEHIALARVAAQFGGIYTSHIRDESRYNIGLIAAVDEVIQVAREARLPGIVTHIKASTRACWGMSAEVIRNIDAARAEGVEVFADQYPYDASGTSLSAAVIPGWAMEGGESKLRQRLKDRALRAKIRASVAENLENRGGAESILISSNRADRRLEGLRLDAIAKQRKADAVDVAIELIARGSPTIFSFNMNETDVRAFMAQPWTMTSTDGSLLSEDNGMPHPRAYGTFPKKLRRYAIDDPVLTLEQAVHSMTGLTASIMRLRDRGVIRVGARADLVVFDPKTLRDNATYENPRQLSTGVTFVVVNGVVAVSEGRVTQERGGRVLSRARE</sequence>
<feature type="signal peptide" evidence="1">
    <location>
        <begin position="1"/>
        <end position="23"/>
    </location>
</feature>
<keyword evidence="1" id="KW-0732">Signal</keyword>
<feature type="domain" description="Amidohydrolase 3" evidence="2">
    <location>
        <begin position="74"/>
        <end position="511"/>
    </location>
</feature>
<protein>
    <submittedName>
        <fullName evidence="3">Aminoacylase</fullName>
    </submittedName>
</protein>